<proteinExistence type="inferred from homology"/>
<dbReference type="PANTHER" id="PTHR31087">
    <property type="match status" value="1"/>
</dbReference>
<protein>
    <submittedName>
        <fullName evidence="2">LURP1-related protein domain containing protein</fullName>
    </submittedName>
</protein>
<evidence type="ECO:0000256" key="1">
    <source>
        <dbReference type="ARBA" id="ARBA00005437"/>
    </source>
</evidence>
<accession>A0A2P5AI46</accession>
<comment type="caution">
    <text evidence="2">The sequence shown here is derived from an EMBL/GenBank/DDBJ whole genome shotgun (WGS) entry which is preliminary data.</text>
</comment>
<dbReference type="FunCoup" id="A0A2P5AI46">
    <property type="interactions" value="2"/>
</dbReference>
<dbReference type="InterPro" id="IPR025659">
    <property type="entry name" value="Tubby-like_C"/>
</dbReference>
<dbReference type="Proteomes" id="UP000237000">
    <property type="component" value="Unassembled WGS sequence"/>
</dbReference>
<gene>
    <name evidence="2" type="ORF">TorRG33x02_349800</name>
</gene>
<keyword evidence="3" id="KW-1185">Reference proteome</keyword>
<dbReference type="PROSITE" id="PS51257">
    <property type="entry name" value="PROKAR_LIPOPROTEIN"/>
    <property type="match status" value="1"/>
</dbReference>
<sequence>MILGMTKVHPSSTSSTSAAACSVPAETIRPSSGPESAPKSAAVVLTVWTKSLLFNCNGFTVYDDKGNLVFRVDNYIAGNKGEIVLMDAAGKSLLTIRRKRLSLADSWLVFDGETTVNPRFSVRKNVSILNARCLAHVSSGRGGGGSSGGISPSSRSPSSSVLYEIEGSYAQRCCAVYDQKRRGVAEIRRKEAAVGGVSLGGDVFRLVVEPHFDTAVAMALVILLDQMFGSSSSSSRRLIF</sequence>
<dbReference type="SUPFAM" id="SSF54518">
    <property type="entry name" value="Tubby C-terminal domain-like"/>
    <property type="match status" value="1"/>
</dbReference>
<dbReference type="InterPro" id="IPR007612">
    <property type="entry name" value="LOR"/>
</dbReference>
<dbReference type="Pfam" id="PF04525">
    <property type="entry name" value="LOR"/>
    <property type="match status" value="1"/>
</dbReference>
<name>A0A2P5AI46_TREOI</name>
<evidence type="ECO:0000313" key="3">
    <source>
        <dbReference type="Proteomes" id="UP000237000"/>
    </source>
</evidence>
<reference evidence="3" key="1">
    <citation type="submission" date="2016-06" db="EMBL/GenBank/DDBJ databases">
        <title>Parallel loss of symbiosis genes in relatives of nitrogen-fixing non-legume Parasponia.</title>
        <authorList>
            <person name="Van Velzen R."/>
            <person name="Holmer R."/>
            <person name="Bu F."/>
            <person name="Rutten L."/>
            <person name="Van Zeijl A."/>
            <person name="Liu W."/>
            <person name="Santuari L."/>
            <person name="Cao Q."/>
            <person name="Sharma T."/>
            <person name="Shen D."/>
            <person name="Roswanjaya Y."/>
            <person name="Wardhani T."/>
            <person name="Kalhor M.S."/>
            <person name="Jansen J."/>
            <person name="Van den Hoogen J."/>
            <person name="Gungor B."/>
            <person name="Hartog M."/>
            <person name="Hontelez J."/>
            <person name="Verver J."/>
            <person name="Yang W.-C."/>
            <person name="Schijlen E."/>
            <person name="Repin R."/>
            <person name="Schilthuizen M."/>
            <person name="Schranz E."/>
            <person name="Heidstra R."/>
            <person name="Miyata K."/>
            <person name="Fedorova E."/>
            <person name="Kohlen W."/>
            <person name="Bisseling T."/>
            <person name="Smit S."/>
            <person name="Geurts R."/>
        </authorList>
    </citation>
    <scope>NUCLEOTIDE SEQUENCE [LARGE SCALE GENOMIC DNA]</scope>
    <source>
        <strain evidence="3">cv. RG33-2</strain>
    </source>
</reference>
<dbReference type="PANTHER" id="PTHR31087:SF22">
    <property type="entry name" value="PROTEIN LURP-ONE-RELATED 8"/>
    <property type="match status" value="1"/>
</dbReference>
<comment type="similarity">
    <text evidence="1">Belongs to the LOR family.</text>
</comment>
<dbReference type="OrthoDB" id="748129at2759"/>
<dbReference type="InterPro" id="IPR038595">
    <property type="entry name" value="LOR_sf"/>
</dbReference>
<dbReference type="STRING" id="63057.A0A2P5AI46"/>
<evidence type="ECO:0000313" key="2">
    <source>
        <dbReference type="EMBL" id="PON36207.1"/>
    </source>
</evidence>
<organism evidence="2 3">
    <name type="scientific">Trema orientale</name>
    <name type="common">Charcoal tree</name>
    <name type="synonym">Celtis orientalis</name>
    <dbReference type="NCBI Taxonomy" id="63057"/>
    <lineage>
        <taxon>Eukaryota</taxon>
        <taxon>Viridiplantae</taxon>
        <taxon>Streptophyta</taxon>
        <taxon>Embryophyta</taxon>
        <taxon>Tracheophyta</taxon>
        <taxon>Spermatophyta</taxon>
        <taxon>Magnoliopsida</taxon>
        <taxon>eudicotyledons</taxon>
        <taxon>Gunneridae</taxon>
        <taxon>Pentapetalae</taxon>
        <taxon>rosids</taxon>
        <taxon>fabids</taxon>
        <taxon>Rosales</taxon>
        <taxon>Cannabaceae</taxon>
        <taxon>Trema</taxon>
    </lineage>
</organism>
<dbReference type="AlphaFoldDB" id="A0A2P5AI46"/>
<dbReference type="Gene3D" id="2.40.160.200">
    <property type="entry name" value="LURP1-related"/>
    <property type="match status" value="1"/>
</dbReference>
<dbReference type="InParanoid" id="A0A2P5AI46"/>
<dbReference type="EMBL" id="JXTC01000843">
    <property type="protein sequence ID" value="PON36207.1"/>
    <property type="molecule type" value="Genomic_DNA"/>
</dbReference>